<dbReference type="RefSeq" id="WP_342627596.1">
    <property type="nucleotide sequence ID" value="NZ_CP152276.1"/>
</dbReference>
<feature type="chain" id="PRO_5045073992" description="Tetratricopeptide repeat protein" evidence="2">
    <location>
        <begin position="29"/>
        <end position="124"/>
    </location>
</feature>
<proteinExistence type="predicted"/>
<accession>A0ABZ3D1T7</accession>
<evidence type="ECO:0000256" key="1">
    <source>
        <dbReference type="SAM" id="MobiDB-lite"/>
    </source>
</evidence>
<evidence type="ECO:0000313" key="4">
    <source>
        <dbReference type="Proteomes" id="UP001449795"/>
    </source>
</evidence>
<gene>
    <name evidence="3" type="ORF">AAC691_15710</name>
</gene>
<evidence type="ECO:0000256" key="2">
    <source>
        <dbReference type="SAM" id="SignalP"/>
    </source>
</evidence>
<evidence type="ECO:0008006" key="5">
    <source>
        <dbReference type="Google" id="ProtNLM"/>
    </source>
</evidence>
<organism evidence="3 4">
    <name type="scientific">Nguyenibacter vanlangensis</name>
    <dbReference type="NCBI Taxonomy" id="1216886"/>
    <lineage>
        <taxon>Bacteria</taxon>
        <taxon>Pseudomonadati</taxon>
        <taxon>Pseudomonadota</taxon>
        <taxon>Alphaproteobacteria</taxon>
        <taxon>Acetobacterales</taxon>
        <taxon>Acetobacteraceae</taxon>
        <taxon>Nguyenibacter</taxon>
    </lineage>
</organism>
<feature type="signal peptide" evidence="2">
    <location>
        <begin position="1"/>
        <end position="28"/>
    </location>
</feature>
<reference evidence="3 4" key="1">
    <citation type="submission" date="2024-04" db="EMBL/GenBank/DDBJ databases">
        <title>Complete genome sequence of Nguyenibacter vanlangesis HBCM-1154, a strain capable of nitrogen fixation, IAA production, and phosphorus solubilization isolated from sugarcane soil.</title>
        <authorList>
            <person name="MY HANH P."/>
        </authorList>
    </citation>
    <scope>NUCLEOTIDE SEQUENCE [LARGE SCALE GENOMIC DNA]</scope>
    <source>
        <strain evidence="3 4">HBCM 1154</strain>
    </source>
</reference>
<feature type="region of interest" description="Disordered" evidence="1">
    <location>
        <begin position="33"/>
        <end position="61"/>
    </location>
</feature>
<dbReference type="EMBL" id="CP152276">
    <property type="protein sequence ID" value="XAE41722.1"/>
    <property type="molecule type" value="Genomic_DNA"/>
</dbReference>
<dbReference type="Proteomes" id="UP001449795">
    <property type="component" value="Chromosome"/>
</dbReference>
<keyword evidence="2" id="KW-0732">Signal</keyword>
<feature type="compositionally biased region" description="Basic and acidic residues" evidence="1">
    <location>
        <begin position="36"/>
        <end position="46"/>
    </location>
</feature>
<evidence type="ECO:0000313" key="3">
    <source>
        <dbReference type="EMBL" id="XAE41722.1"/>
    </source>
</evidence>
<name>A0ABZ3D1T7_9PROT</name>
<sequence length="124" mass="13287">MTPSRLRHMNAPSLVIPALLAASLCVCAFAPAPDDASPRPGEDRGQDSGPEAGSDSGRPVVITSDSRAFCDRLVTVIDAYGPPLTREVSELRIHGALLCREGRVRSGIIDLRRALMVLKEDNHS</sequence>
<keyword evidence="4" id="KW-1185">Reference proteome</keyword>
<protein>
    <recommendedName>
        <fullName evidence="5">Tetratricopeptide repeat protein</fullName>
    </recommendedName>
</protein>